<name>A0ABT5U8I1_9GAMM</name>
<sequence>MRKISKQYVLQKIQYDLDTDMNTIKSLEEINKLLSDICSDLDEEAYDDISYEEYPCDSYYGVDLYEAKLEILYPDIFTNVLKKSAELGSIPGMEMYGVYLYWKAYQMKINRNEHSQVMAEATHFIRQAALQGSLSAIEYMLGNLELDIEKIEKLAFELLYSGDLWEKSTENTSEEEIKAATTLYYKIKNEMHEKGVTKQSYWTLPESIFM</sequence>
<comment type="caution">
    <text evidence="1">The sequence shown here is derived from an EMBL/GenBank/DDBJ whole genome shotgun (WGS) entry which is preliminary data.</text>
</comment>
<organism evidence="1 2">
    <name type="scientific">Spartinivicinus poritis</name>
    <dbReference type="NCBI Taxonomy" id="2994640"/>
    <lineage>
        <taxon>Bacteria</taxon>
        <taxon>Pseudomonadati</taxon>
        <taxon>Pseudomonadota</taxon>
        <taxon>Gammaproteobacteria</taxon>
        <taxon>Oceanospirillales</taxon>
        <taxon>Zooshikellaceae</taxon>
        <taxon>Spartinivicinus</taxon>
    </lineage>
</organism>
<evidence type="ECO:0000313" key="1">
    <source>
        <dbReference type="EMBL" id="MDE1462684.1"/>
    </source>
</evidence>
<evidence type="ECO:0000313" key="2">
    <source>
        <dbReference type="Proteomes" id="UP001528823"/>
    </source>
</evidence>
<dbReference type="EMBL" id="JAPMOU010000013">
    <property type="protein sequence ID" value="MDE1462684.1"/>
    <property type="molecule type" value="Genomic_DNA"/>
</dbReference>
<accession>A0ABT5U8I1</accession>
<dbReference type="Proteomes" id="UP001528823">
    <property type="component" value="Unassembled WGS sequence"/>
</dbReference>
<protein>
    <submittedName>
        <fullName evidence="1">Uncharacterized protein</fullName>
    </submittedName>
</protein>
<proteinExistence type="predicted"/>
<keyword evidence="2" id="KW-1185">Reference proteome</keyword>
<reference evidence="1 2" key="1">
    <citation type="submission" date="2022-11" db="EMBL/GenBank/DDBJ databases">
        <title>Spartinivicinus poritis sp. nov., isolated from scleractinian coral Porites lutea.</title>
        <authorList>
            <person name="Zhang G."/>
            <person name="Cai L."/>
            <person name="Wei Q."/>
        </authorList>
    </citation>
    <scope>NUCLEOTIDE SEQUENCE [LARGE SCALE GENOMIC DNA]</scope>
    <source>
        <strain evidence="1 2">A2-2</strain>
    </source>
</reference>
<gene>
    <name evidence="1" type="ORF">ORQ98_11960</name>
</gene>